<dbReference type="EMBL" id="JAATJA010000001">
    <property type="protein sequence ID" value="NJB67260.1"/>
    <property type="molecule type" value="Genomic_DNA"/>
</dbReference>
<dbReference type="RefSeq" id="WP_167940329.1">
    <property type="nucleotide sequence ID" value="NZ_JAATJA010000001.1"/>
</dbReference>
<feature type="transmembrane region" description="Helical" evidence="6">
    <location>
        <begin position="86"/>
        <end position="108"/>
    </location>
</feature>
<evidence type="ECO:0000256" key="5">
    <source>
        <dbReference type="ARBA" id="ARBA00023136"/>
    </source>
</evidence>
<evidence type="ECO:0000256" key="6">
    <source>
        <dbReference type="SAM" id="Phobius"/>
    </source>
</evidence>
<reference evidence="8 9" key="1">
    <citation type="submission" date="2020-03" db="EMBL/GenBank/DDBJ databases">
        <title>Genomic Encyclopedia of Type Strains, Phase IV (KMG-IV): sequencing the most valuable type-strain genomes for metagenomic binning, comparative biology and taxonomic classification.</title>
        <authorList>
            <person name="Goeker M."/>
        </authorList>
    </citation>
    <scope>NUCLEOTIDE SEQUENCE [LARGE SCALE GENOMIC DNA]</scope>
    <source>
        <strain evidence="8 9">DSM 24233</strain>
    </source>
</reference>
<feature type="domain" description="Type II secretion system protein GspF" evidence="7">
    <location>
        <begin position="152"/>
        <end position="275"/>
    </location>
</feature>
<keyword evidence="4 6" id="KW-1133">Transmembrane helix</keyword>
<feature type="transmembrane region" description="Helical" evidence="6">
    <location>
        <begin position="6"/>
        <end position="26"/>
    </location>
</feature>
<evidence type="ECO:0000256" key="4">
    <source>
        <dbReference type="ARBA" id="ARBA00022989"/>
    </source>
</evidence>
<protein>
    <submittedName>
        <fullName evidence="8">Tight adherence protein B</fullName>
    </submittedName>
</protein>
<gene>
    <name evidence="8" type="ORF">GGQ74_000900</name>
</gene>
<dbReference type="AlphaFoldDB" id="A0A846QJL2"/>
<evidence type="ECO:0000259" key="7">
    <source>
        <dbReference type="Pfam" id="PF00482"/>
    </source>
</evidence>
<dbReference type="PANTHER" id="PTHR35007:SF1">
    <property type="entry name" value="PILUS ASSEMBLY PROTEIN"/>
    <property type="match status" value="1"/>
</dbReference>
<dbReference type="InterPro" id="IPR018076">
    <property type="entry name" value="T2SS_GspF_dom"/>
</dbReference>
<feature type="transmembrane region" description="Helical" evidence="6">
    <location>
        <begin position="299"/>
        <end position="317"/>
    </location>
</feature>
<proteinExistence type="predicted"/>
<dbReference type="Proteomes" id="UP000580856">
    <property type="component" value="Unassembled WGS sequence"/>
</dbReference>
<comment type="caution">
    <text evidence="8">The sequence shown here is derived from an EMBL/GenBank/DDBJ whole genome shotgun (WGS) entry which is preliminary data.</text>
</comment>
<sequence>MLALIAFVSVIACFALAMGVCGLLFGRGNDAARRAHRRMQRLARSAPQDVDILRRRSLSDVPWLHRVLAGLSWTSRLETLIRQANVRVNVGVLVLVSATGATIGYLCAELVTDNFFFSFVPPVIFGYAPFFWVKRRRNKRMEKFQRQLPEALDLVARALKAGHAFTHGMRLVADEFEDPIGPEFAITLDEINFGIDMDQAMQNLVNRVDCPDLMFFVVSVNIQRETGGNLAEIIANISRLIRERFKLHGKIRVLSAEGRLTAYILLALPSCVGLVINIINPEYMSLLYETPEGKNVMTMAIFMMGIGAAALKKLIAIRV</sequence>
<name>A0A846QJL2_9BACT</name>
<keyword evidence="9" id="KW-1185">Reference proteome</keyword>
<keyword evidence="2" id="KW-1003">Cell membrane</keyword>
<evidence type="ECO:0000256" key="3">
    <source>
        <dbReference type="ARBA" id="ARBA00022692"/>
    </source>
</evidence>
<keyword evidence="3 6" id="KW-0812">Transmembrane</keyword>
<feature type="transmembrane region" description="Helical" evidence="6">
    <location>
        <begin position="260"/>
        <end position="279"/>
    </location>
</feature>
<dbReference type="Pfam" id="PF00482">
    <property type="entry name" value="T2SSF"/>
    <property type="match status" value="1"/>
</dbReference>
<feature type="transmembrane region" description="Helical" evidence="6">
    <location>
        <begin position="114"/>
        <end position="133"/>
    </location>
</feature>
<accession>A0A846QJL2</accession>
<keyword evidence="5 6" id="KW-0472">Membrane</keyword>
<evidence type="ECO:0000256" key="2">
    <source>
        <dbReference type="ARBA" id="ARBA00022475"/>
    </source>
</evidence>
<organism evidence="8 9">
    <name type="scientific">Desulfobaculum xiamenense</name>
    <dbReference type="NCBI Taxonomy" id="995050"/>
    <lineage>
        <taxon>Bacteria</taxon>
        <taxon>Pseudomonadati</taxon>
        <taxon>Thermodesulfobacteriota</taxon>
        <taxon>Desulfovibrionia</taxon>
        <taxon>Desulfovibrionales</taxon>
        <taxon>Desulfovibrionaceae</taxon>
        <taxon>Desulfobaculum</taxon>
    </lineage>
</organism>
<evidence type="ECO:0000313" key="9">
    <source>
        <dbReference type="Proteomes" id="UP000580856"/>
    </source>
</evidence>
<comment type="subcellular location">
    <subcellularLocation>
        <location evidence="1">Cell membrane</location>
        <topology evidence="1">Multi-pass membrane protein</topology>
    </subcellularLocation>
</comment>
<dbReference type="GO" id="GO:0005886">
    <property type="term" value="C:plasma membrane"/>
    <property type="evidence" value="ECO:0007669"/>
    <property type="project" value="UniProtKB-SubCell"/>
</dbReference>
<evidence type="ECO:0000256" key="1">
    <source>
        <dbReference type="ARBA" id="ARBA00004651"/>
    </source>
</evidence>
<dbReference type="PANTHER" id="PTHR35007">
    <property type="entry name" value="INTEGRAL MEMBRANE PROTEIN-RELATED"/>
    <property type="match status" value="1"/>
</dbReference>
<evidence type="ECO:0000313" key="8">
    <source>
        <dbReference type="EMBL" id="NJB67260.1"/>
    </source>
</evidence>